<dbReference type="Proteomes" id="UP000265140">
    <property type="component" value="Chromosome 11"/>
</dbReference>
<dbReference type="Pfam" id="PF01498">
    <property type="entry name" value="HTH_Tnp_Tc3_2"/>
    <property type="match status" value="1"/>
</dbReference>
<feature type="chain" id="PRO_5044719334" description="Transposase Tc1-like domain-containing protein" evidence="1">
    <location>
        <begin position="17"/>
        <end position="360"/>
    </location>
</feature>
<gene>
    <name evidence="5" type="primary">MTRF1</name>
</gene>
<dbReference type="GeneTree" id="ENSGT00940000175508"/>
<dbReference type="PANTHER" id="PTHR23022:SF135">
    <property type="entry name" value="SI:DKEY-77F5.3"/>
    <property type="match status" value="1"/>
</dbReference>
<feature type="signal peptide" evidence="1">
    <location>
        <begin position="1"/>
        <end position="16"/>
    </location>
</feature>
<dbReference type="GO" id="GO:0003677">
    <property type="term" value="F:DNA binding"/>
    <property type="evidence" value="ECO:0007669"/>
    <property type="project" value="InterPro"/>
</dbReference>
<dbReference type="Gene3D" id="3.30.420.10">
    <property type="entry name" value="Ribonuclease H-like superfamily/Ribonuclease H"/>
    <property type="match status" value="1"/>
</dbReference>
<evidence type="ECO:0008006" key="7">
    <source>
        <dbReference type="Google" id="ProtNLM"/>
    </source>
</evidence>
<dbReference type="InterPro" id="IPR036397">
    <property type="entry name" value="RNaseH_sf"/>
</dbReference>
<dbReference type="InterPro" id="IPR038717">
    <property type="entry name" value="Tc1-like_DDE_dom"/>
</dbReference>
<feature type="domain" description="Insertion element IS150 protein InsJ-like helix-turn-helix" evidence="4">
    <location>
        <begin position="39"/>
        <end position="81"/>
    </location>
</feature>
<feature type="domain" description="Transposase Tc1-like" evidence="2">
    <location>
        <begin position="88"/>
        <end position="147"/>
    </location>
</feature>
<dbReference type="PANTHER" id="PTHR23022">
    <property type="entry name" value="TRANSPOSABLE ELEMENT-RELATED"/>
    <property type="match status" value="1"/>
</dbReference>
<evidence type="ECO:0000259" key="4">
    <source>
        <dbReference type="Pfam" id="PF13518"/>
    </source>
</evidence>
<keyword evidence="1" id="KW-0732">Signal</keyword>
<dbReference type="Ensembl" id="ENSELUT00000109122.1">
    <property type="protein sequence ID" value="ENSELUP00000092219.1"/>
    <property type="gene ID" value="ENSELUG00000037099.1"/>
</dbReference>
<dbReference type="Ensembl" id="ENSELUT00000094070.1">
    <property type="protein sequence ID" value="ENSELUP00000097137.1"/>
    <property type="gene ID" value="ENSELUG00000037099.1"/>
</dbReference>
<dbReference type="Pfam" id="PF13358">
    <property type="entry name" value="DDE_3"/>
    <property type="match status" value="1"/>
</dbReference>
<evidence type="ECO:0000259" key="2">
    <source>
        <dbReference type="Pfam" id="PF01498"/>
    </source>
</evidence>
<accession>A0AAY5K2H9</accession>
<dbReference type="InterPro" id="IPR002492">
    <property type="entry name" value="Transposase_Tc1-like"/>
</dbReference>
<dbReference type="SUPFAM" id="SSF46689">
    <property type="entry name" value="Homeodomain-like"/>
    <property type="match status" value="1"/>
</dbReference>
<dbReference type="InterPro" id="IPR052338">
    <property type="entry name" value="Transposase_5"/>
</dbReference>
<name>A0AAY5K2H9_ESOLU</name>
<evidence type="ECO:0000313" key="6">
    <source>
        <dbReference type="Proteomes" id="UP000265140"/>
    </source>
</evidence>
<dbReference type="Ensembl" id="ENSELUT00000093609.1">
    <property type="protein sequence ID" value="ENSELUP00000086423.1"/>
    <property type="gene ID" value="ENSELUG00000037099.1"/>
</dbReference>
<organism evidence="5 6">
    <name type="scientific">Esox lucius</name>
    <name type="common">Northern pike</name>
    <dbReference type="NCBI Taxonomy" id="8010"/>
    <lineage>
        <taxon>Eukaryota</taxon>
        <taxon>Metazoa</taxon>
        <taxon>Chordata</taxon>
        <taxon>Craniata</taxon>
        <taxon>Vertebrata</taxon>
        <taxon>Euteleostomi</taxon>
        <taxon>Actinopterygii</taxon>
        <taxon>Neopterygii</taxon>
        <taxon>Teleostei</taxon>
        <taxon>Protacanthopterygii</taxon>
        <taxon>Esociformes</taxon>
        <taxon>Esocidae</taxon>
        <taxon>Esox</taxon>
    </lineage>
</organism>
<dbReference type="Gene3D" id="1.10.10.60">
    <property type="entry name" value="Homeodomain-like"/>
    <property type="match status" value="1"/>
</dbReference>
<dbReference type="Pfam" id="PF13518">
    <property type="entry name" value="HTH_28"/>
    <property type="match status" value="1"/>
</dbReference>
<dbReference type="InterPro" id="IPR055247">
    <property type="entry name" value="InsJ-like_HTH"/>
</dbReference>
<evidence type="ECO:0000259" key="3">
    <source>
        <dbReference type="Pfam" id="PF13358"/>
    </source>
</evidence>
<protein>
    <recommendedName>
        <fullName evidence="7">Transposase Tc1-like domain-containing protein</fullName>
    </recommendedName>
</protein>
<dbReference type="InterPro" id="IPR009057">
    <property type="entry name" value="Homeodomain-like_sf"/>
</dbReference>
<dbReference type="AlphaFoldDB" id="A0AAY5K2H9"/>
<sequence>MTIALSLSFLTDSALVLHFTNVLITSGSMRRYLQPIQVAQAVQLLQDGTSIRDVARRFVVSPSTVSRAWRRYQETGRYTRRAGQGRRRASTQQQDLQNELQLATGVHVSDQTVRNRLSEGGMRALLEPVLKAQHRAARLAFAKEHQNWQVFHWRPVLFTDESRFTLSTCDRRERVWRRRGEHYAACNIIQHDCSGGGSVMVWGGISLEGRTDLHVLANSTLTAVRYRDEILRPIVRPYAGAVGPGFLLVQDNARPHVAKVCRQFLDDEGIDVIDWPLGSPDLNPIEKLWDVMYQCVQHRQVAPQTVQELTDALIQAWEETPQDTIHRLISSMPRRCQECIQACGGHTHSTESHYEFTQAE</sequence>
<dbReference type="GO" id="GO:0015074">
    <property type="term" value="P:DNA integration"/>
    <property type="evidence" value="ECO:0007669"/>
    <property type="project" value="InterPro"/>
</dbReference>
<keyword evidence="6" id="KW-1185">Reference proteome</keyword>
<reference evidence="5" key="2">
    <citation type="submission" date="2025-05" db="UniProtKB">
        <authorList>
            <consortium name="Ensembl"/>
        </authorList>
    </citation>
    <scope>IDENTIFICATION</scope>
</reference>
<dbReference type="GO" id="GO:0006313">
    <property type="term" value="P:DNA transposition"/>
    <property type="evidence" value="ECO:0007669"/>
    <property type="project" value="InterPro"/>
</dbReference>
<reference evidence="5 6" key="1">
    <citation type="submission" date="2020-02" db="EMBL/GenBank/DDBJ databases">
        <title>Esox lucius (northern pike) genome, fEsoLuc1, primary haplotype.</title>
        <authorList>
            <person name="Myers G."/>
            <person name="Karagic N."/>
            <person name="Meyer A."/>
            <person name="Pippel M."/>
            <person name="Reichard M."/>
            <person name="Winkler S."/>
            <person name="Tracey A."/>
            <person name="Sims Y."/>
            <person name="Howe K."/>
            <person name="Rhie A."/>
            <person name="Formenti G."/>
            <person name="Durbin R."/>
            <person name="Fedrigo O."/>
            <person name="Jarvis E.D."/>
        </authorList>
    </citation>
    <scope>NUCLEOTIDE SEQUENCE [LARGE SCALE GENOMIC DNA]</scope>
</reference>
<proteinExistence type="predicted"/>
<dbReference type="Ensembl" id="ENSELUT00000089299.1">
    <property type="protein sequence ID" value="ENSELUP00000083294.1"/>
    <property type="gene ID" value="ENSELUG00000037099.1"/>
</dbReference>
<evidence type="ECO:0000256" key="1">
    <source>
        <dbReference type="SAM" id="SignalP"/>
    </source>
</evidence>
<evidence type="ECO:0000313" key="5">
    <source>
        <dbReference type="Ensembl" id="ENSELUP00000083294.1"/>
    </source>
</evidence>
<feature type="domain" description="Tc1-like transposase DDE" evidence="3">
    <location>
        <begin position="155"/>
        <end position="300"/>
    </location>
</feature>